<keyword evidence="3" id="KW-1185">Reference proteome</keyword>
<reference evidence="2" key="1">
    <citation type="journal article" date="2021" name="Nat. Commun.">
        <title>Genetic determinants of endophytism in the Arabidopsis root mycobiome.</title>
        <authorList>
            <person name="Mesny F."/>
            <person name="Miyauchi S."/>
            <person name="Thiergart T."/>
            <person name="Pickel B."/>
            <person name="Atanasova L."/>
            <person name="Karlsson M."/>
            <person name="Huettel B."/>
            <person name="Barry K.W."/>
            <person name="Haridas S."/>
            <person name="Chen C."/>
            <person name="Bauer D."/>
            <person name="Andreopoulos W."/>
            <person name="Pangilinan J."/>
            <person name="LaButti K."/>
            <person name="Riley R."/>
            <person name="Lipzen A."/>
            <person name="Clum A."/>
            <person name="Drula E."/>
            <person name="Henrissat B."/>
            <person name="Kohler A."/>
            <person name="Grigoriev I.V."/>
            <person name="Martin F.M."/>
            <person name="Hacquard S."/>
        </authorList>
    </citation>
    <scope>NUCLEOTIDE SEQUENCE</scope>
    <source>
        <strain evidence="2">MPI-SDFR-AT-0073</strain>
    </source>
</reference>
<dbReference type="OrthoDB" id="3437960at2759"/>
<organism evidence="2 3">
    <name type="scientific">Truncatella angustata</name>
    <dbReference type="NCBI Taxonomy" id="152316"/>
    <lineage>
        <taxon>Eukaryota</taxon>
        <taxon>Fungi</taxon>
        <taxon>Dikarya</taxon>
        <taxon>Ascomycota</taxon>
        <taxon>Pezizomycotina</taxon>
        <taxon>Sordariomycetes</taxon>
        <taxon>Xylariomycetidae</taxon>
        <taxon>Amphisphaeriales</taxon>
        <taxon>Sporocadaceae</taxon>
        <taxon>Truncatella</taxon>
    </lineage>
</organism>
<sequence>MSGSPVPNLTAEAMRQNEYSYMNNNGGSLPAHLRNGMQGQVPTSAPSYGADMRPTSHPATFPPPPTTLEPNIEPHQSGPGSAGGSPHMGSVGWASPSHIASPTHSQSGNGYVYPDPDQTAFTTGGLGQMSQMYYGSAAQIRRPQSTEPGVNFH</sequence>
<evidence type="ECO:0000256" key="1">
    <source>
        <dbReference type="SAM" id="MobiDB-lite"/>
    </source>
</evidence>
<dbReference type="GeneID" id="70125592"/>
<gene>
    <name evidence="2" type="ORF">BKA67DRAFT_401924</name>
</gene>
<accession>A0A9P8UDK4</accession>
<dbReference type="Proteomes" id="UP000758603">
    <property type="component" value="Unassembled WGS sequence"/>
</dbReference>
<dbReference type="AlphaFoldDB" id="A0A9P8UDK4"/>
<name>A0A9P8UDK4_9PEZI</name>
<dbReference type="RefSeq" id="XP_045954473.1">
    <property type="nucleotide sequence ID" value="XM_046096700.1"/>
</dbReference>
<dbReference type="EMBL" id="JAGPXC010000008">
    <property type="protein sequence ID" value="KAH6647961.1"/>
    <property type="molecule type" value="Genomic_DNA"/>
</dbReference>
<feature type="compositionally biased region" description="Polar residues" evidence="1">
    <location>
        <begin position="98"/>
        <end position="109"/>
    </location>
</feature>
<comment type="caution">
    <text evidence="2">The sequence shown here is derived from an EMBL/GenBank/DDBJ whole genome shotgun (WGS) entry which is preliminary data.</text>
</comment>
<feature type="region of interest" description="Disordered" evidence="1">
    <location>
        <begin position="21"/>
        <end position="116"/>
    </location>
</feature>
<evidence type="ECO:0000313" key="2">
    <source>
        <dbReference type="EMBL" id="KAH6647961.1"/>
    </source>
</evidence>
<feature type="compositionally biased region" description="Polar residues" evidence="1">
    <location>
        <begin position="37"/>
        <end position="46"/>
    </location>
</feature>
<evidence type="ECO:0000313" key="3">
    <source>
        <dbReference type="Proteomes" id="UP000758603"/>
    </source>
</evidence>
<protein>
    <submittedName>
        <fullName evidence="2">Uncharacterized protein</fullName>
    </submittedName>
</protein>
<proteinExistence type="predicted"/>